<feature type="compositionally biased region" description="Pro residues" evidence="1">
    <location>
        <begin position="84"/>
        <end position="99"/>
    </location>
</feature>
<organism evidence="2 3">
    <name type="scientific">Puccinia graminis f. sp. tritici</name>
    <dbReference type="NCBI Taxonomy" id="56615"/>
    <lineage>
        <taxon>Eukaryota</taxon>
        <taxon>Fungi</taxon>
        <taxon>Dikarya</taxon>
        <taxon>Basidiomycota</taxon>
        <taxon>Pucciniomycotina</taxon>
        <taxon>Pucciniomycetes</taxon>
        <taxon>Pucciniales</taxon>
        <taxon>Pucciniaceae</taxon>
        <taxon>Puccinia</taxon>
    </lineage>
</organism>
<feature type="region of interest" description="Disordered" evidence="1">
    <location>
        <begin position="14"/>
        <end position="35"/>
    </location>
</feature>
<evidence type="ECO:0000313" key="3">
    <source>
        <dbReference type="Proteomes" id="UP000325313"/>
    </source>
</evidence>
<sequence>MGPMEIATQALNLEQTSVQGLKPEGHHPRFEPRPMALKIPVGPSPGSYRDYTPELGSVCLSSGLKFSSTNHQLTSLSASNQPKPTQPGHPKPPTNPHNP</sequence>
<dbReference type="Proteomes" id="UP000325313">
    <property type="component" value="Unassembled WGS sequence"/>
</dbReference>
<proteinExistence type="predicted"/>
<comment type="caution">
    <text evidence="2">The sequence shown here is derived from an EMBL/GenBank/DDBJ whole genome shotgun (WGS) entry which is preliminary data.</text>
</comment>
<evidence type="ECO:0000313" key="2">
    <source>
        <dbReference type="EMBL" id="KAA1136677.1"/>
    </source>
</evidence>
<name>A0A5B0SFP5_PUCGR</name>
<dbReference type="EMBL" id="VDEP01000035">
    <property type="protein sequence ID" value="KAA1136677.1"/>
    <property type="molecule type" value="Genomic_DNA"/>
</dbReference>
<gene>
    <name evidence="2" type="ORF">PGTUg99_037031</name>
</gene>
<feature type="compositionally biased region" description="Basic and acidic residues" evidence="1">
    <location>
        <begin position="23"/>
        <end position="32"/>
    </location>
</feature>
<accession>A0A5B0SFP5</accession>
<evidence type="ECO:0000256" key="1">
    <source>
        <dbReference type="SAM" id="MobiDB-lite"/>
    </source>
</evidence>
<protein>
    <submittedName>
        <fullName evidence="2">Uncharacterized protein</fullName>
    </submittedName>
</protein>
<reference evidence="2 3" key="1">
    <citation type="submission" date="2019-05" db="EMBL/GenBank/DDBJ databases">
        <title>Emergence of the Ug99 lineage of the wheat stem rust pathogen through somatic hybridization.</title>
        <authorList>
            <person name="Li F."/>
            <person name="Upadhyaya N.M."/>
            <person name="Sperschneider J."/>
            <person name="Matny O."/>
            <person name="Nguyen-Phuc H."/>
            <person name="Mago R."/>
            <person name="Raley C."/>
            <person name="Miller M.E."/>
            <person name="Silverstein K.A.T."/>
            <person name="Henningsen E."/>
            <person name="Hirsch C.D."/>
            <person name="Visser B."/>
            <person name="Pretorius Z.A."/>
            <person name="Steffenson B.J."/>
            <person name="Schwessinger B."/>
            <person name="Dodds P.N."/>
            <person name="Figueroa M."/>
        </authorList>
    </citation>
    <scope>NUCLEOTIDE SEQUENCE [LARGE SCALE GENOMIC DNA]</scope>
    <source>
        <strain evidence="2 3">Ug99</strain>
    </source>
</reference>
<dbReference type="AlphaFoldDB" id="A0A5B0SFP5"/>
<feature type="compositionally biased region" description="Polar residues" evidence="1">
    <location>
        <begin position="70"/>
        <end position="80"/>
    </location>
</feature>
<feature type="region of interest" description="Disordered" evidence="1">
    <location>
        <begin position="70"/>
        <end position="99"/>
    </location>
</feature>